<reference evidence="3" key="1">
    <citation type="submission" date="2017-05" db="EMBL/GenBank/DDBJ databases">
        <authorList>
            <person name="Barney B.M."/>
        </authorList>
    </citation>
    <scope>NUCLEOTIDE SEQUENCE [LARGE SCALE GENOMIC DNA]</scope>
    <source>
        <strain evidence="3">PSBB022</strain>
    </source>
</reference>
<keyword evidence="1" id="KW-0732">Signal</keyword>
<organism evidence="2 3">
    <name type="scientific">Cellvibrio mixtus</name>
    <dbReference type="NCBI Taxonomy" id="39650"/>
    <lineage>
        <taxon>Bacteria</taxon>
        <taxon>Pseudomonadati</taxon>
        <taxon>Pseudomonadota</taxon>
        <taxon>Gammaproteobacteria</taxon>
        <taxon>Cellvibrionales</taxon>
        <taxon>Cellvibrionaceae</taxon>
        <taxon>Cellvibrio</taxon>
    </lineage>
</organism>
<evidence type="ECO:0008006" key="4">
    <source>
        <dbReference type="Google" id="ProtNLM"/>
    </source>
</evidence>
<evidence type="ECO:0000313" key="2">
    <source>
        <dbReference type="EMBL" id="OZY84629.1"/>
    </source>
</evidence>
<name>A0A266Q5K3_9GAMM</name>
<protein>
    <recommendedName>
        <fullName evidence="4">MSHA biogenesis protein MshK</fullName>
    </recommendedName>
</protein>
<feature type="chain" id="PRO_5012266819" description="MSHA biogenesis protein MshK" evidence="1">
    <location>
        <begin position="24"/>
        <end position="127"/>
    </location>
</feature>
<evidence type="ECO:0000256" key="1">
    <source>
        <dbReference type="SAM" id="SignalP"/>
    </source>
</evidence>
<evidence type="ECO:0000313" key="3">
    <source>
        <dbReference type="Proteomes" id="UP000216101"/>
    </source>
</evidence>
<sequence>MFNQGFCAAVIMAMSMVASVSLAQTSADIAPDNSVAKADKPVRDPTQPLGYTTARAVVANTNYTLNSVLISAQRKHAVINGLTLREGQTIPGSGGVLVNRISPQTVVLQQGTKTWALRLSPSVVKRH</sequence>
<dbReference type="AlphaFoldDB" id="A0A266Q5K3"/>
<dbReference type="Proteomes" id="UP000216101">
    <property type="component" value="Unassembled WGS sequence"/>
</dbReference>
<keyword evidence="3" id="KW-1185">Reference proteome</keyword>
<comment type="caution">
    <text evidence="2">The sequence shown here is derived from an EMBL/GenBank/DDBJ whole genome shotgun (WGS) entry which is preliminary data.</text>
</comment>
<dbReference type="EMBL" id="NHNI01000002">
    <property type="protein sequence ID" value="OZY84629.1"/>
    <property type="molecule type" value="Genomic_DNA"/>
</dbReference>
<feature type="signal peptide" evidence="1">
    <location>
        <begin position="1"/>
        <end position="23"/>
    </location>
</feature>
<accession>A0A266Q5K3</accession>
<gene>
    <name evidence="2" type="ORF">CBP51_15755</name>
</gene>
<proteinExistence type="predicted"/>